<reference evidence="1 2" key="1">
    <citation type="submission" date="2018-04" db="EMBL/GenBank/DDBJ databases">
        <title>Chitinophaga fuyangensis sp. nov., isolated from soil in a chemical factory.</title>
        <authorList>
            <person name="Chen K."/>
        </authorList>
    </citation>
    <scope>NUCLEOTIDE SEQUENCE [LARGE SCALE GENOMIC DNA]</scope>
    <source>
        <strain evidence="1 2">LY-1</strain>
    </source>
</reference>
<organism evidence="1 2">
    <name type="scientific">Chitinophaga parva</name>
    <dbReference type="NCBI Taxonomy" id="2169414"/>
    <lineage>
        <taxon>Bacteria</taxon>
        <taxon>Pseudomonadati</taxon>
        <taxon>Bacteroidota</taxon>
        <taxon>Chitinophagia</taxon>
        <taxon>Chitinophagales</taxon>
        <taxon>Chitinophagaceae</taxon>
        <taxon>Chitinophaga</taxon>
    </lineage>
</organism>
<dbReference type="EMBL" id="QCYK01000001">
    <property type="protein sequence ID" value="PUZ28485.1"/>
    <property type="molecule type" value="Genomic_DNA"/>
</dbReference>
<keyword evidence="2" id="KW-1185">Reference proteome</keyword>
<dbReference type="Proteomes" id="UP000244450">
    <property type="component" value="Unassembled WGS sequence"/>
</dbReference>
<gene>
    <name evidence="1" type="ORF">DCC81_03090</name>
</gene>
<evidence type="ECO:0000313" key="1">
    <source>
        <dbReference type="EMBL" id="PUZ28485.1"/>
    </source>
</evidence>
<sequence length="230" mass="25267">MEIYTMNKYLLLLCCLVTACTTTRPKYTDPGLYTIPQEWATSLHDGWFSARTYSLGKYSTGSRQGGIAKAGLPLAIQHPTDAYFYTVSGPSGSLAVQTLNTVRVVFGDRPLPAYLSSVAGTTPVFYALVNDPVQSMARWELLLRNASYLELNQDAPIGVLQLDKVSYRVTAHNHFGTINSYEKVTYEIQDHGKPLAAVMPGAVPRVWVSSTVTPQQEALFAAVISTLLLR</sequence>
<protein>
    <submittedName>
        <fullName evidence="1">Uncharacterized protein</fullName>
    </submittedName>
</protein>
<accession>A0A2T7BLC3</accession>
<comment type="caution">
    <text evidence="1">The sequence shown here is derived from an EMBL/GenBank/DDBJ whole genome shotgun (WGS) entry which is preliminary data.</text>
</comment>
<name>A0A2T7BLC3_9BACT</name>
<dbReference type="AlphaFoldDB" id="A0A2T7BLC3"/>
<proteinExistence type="predicted"/>
<evidence type="ECO:0000313" key="2">
    <source>
        <dbReference type="Proteomes" id="UP000244450"/>
    </source>
</evidence>